<evidence type="ECO:0000313" key="3">
    <source>
        <dbReference type="EMBL" id="QDT12257.1"/>
    </source>
</evidence>
<protein>
    <submittedName>
        <fullName evidence="3">Uncharacterized protein</fullName>
    </submittedName>
</protein>
<feature type="region of interest" description="Disordered" evidence="1">
    <location>
        <begin position="28"/>
        <end position="106"/>
    </location>
</feature>
<organism evidence="3 4">
    <name type="scientific">Stieleria marina</name>
    <dbReference type="NCBI Taxonomy" id="1930275"/>
    <lineage>
        <taxon>Bacteria</taxon>
        <taxon>Pseudomonadati</taxon>
        <taxon>Planctomycetota</taxon>
        <taxon>Planctomycetia</taxon>
        <taxon>Pirellulales</taxon>
        <taxon>Pirellulaceae</taxon>
        <taxon>Stieleria</taxon>
    </lineage>
</organism>
<feature type="chain" id="PRO_5022155464" evidence="2">
    <location>
        <begin position="31"/>
        <end position="106"/>
    </location>
</feature>
<dbReference type="Proteomes" id="UP000319817">
    <property type="component" value="Chromosome"/>
</dbReference>
<reference evidence="3 4" key="1">
    <citation type="submission" date="2019-02" db="EMBL/GenBank/DDBJ databases">
        <title>Deep-cultivation of Planctomycetes and their phenomic and genomic characterization uncovers novel biology.</title>
        <authorList>
            <person name="Wiegand S."/>
            <person name="Jogler M."/>
            <person name="Boedeker C."/>
            <person name="Pinto D."/>
            <person name="Vollmers J."/>
            <person name="Rivas-Marin E."/>
            <person name="Kohn T."/>
            <person name="Peeters S.H."/>
            <person name="Heuer A."/>
            <person name="Rast P."/>
            <person name="Oberbeckmann S."/>
            <person name="Bunk B."/>
            <person name="Jeske O."/>
            <person name="Meyerdierks A."/>
            <person name="Storesund J.E."/>
            <person name="Kallscheuer N."/>
            <person name="Luecker S."/>
            <person name="Lage O.M."/>
            <person name="Pohl T."/>
            <person name="Merkel B.J."/>
            <person name="Hornburger P."/>
            <person name="Mueller R.-W."/>
            <person name="Bruemmer F."/>
            <person name="Labrenz M."/>
            <person name="Spormann A.M."/>
            <person name="Op den Camp H."/>
            <person name="Overmann J."/>
            <person name="Amann R."/>
            <person name="Jetten M.S.M."/>
            <person name="Mascher T."/>
            <person name="Medema M.H."/>
            <person name="Devos D.P."/>
            <person name="Kaster A.-K."/>
            <person name="Ovreas L."/>
            <person name="Rohde M."/>
            <person name="Galperin M.Y."/>
            <person name="Jogler C."/>
        </authorList>
    </citation>
    <scope>NUCLEOTIDE SEQUENCE [LARGE SCALE GENOMIC DNA]</scope>
    <source>
        <strain evidence="3 4">K23_9</strain>
    </source>
</reference>
<keyword evidence="2" id="KW-0732">Signal</keyword>
<dbReference type="PROSITE" id="PS51257">
    <property type="entry name" value="PROKAR_LIPOPROTEIN"/>
    <property type="match status" value="1"/>
</dbReference>
<proteinExistence type="predicted"/>
<dbReference type="EMBL" id="CP036526">
    <property type="protein sequence ID" value="QDT12257.1"/>
    <property type="molecule type" value="Genomic_DNA"/>
</dbReference>
<feature type="compositionally biased region" description="Polar residues" evidence="1">
    <location>
        <begin position="28"/>
        <end position="40"/>
    </location>
</feature>
<accession>A0A517NYQ0</accession>
<gene>
    <name evidence="3" type="ORF">K239x_42660</name>
</gene>
<dbReference type="AlphaFoldDB" id="A0A517NYQ0"/>
<sequence length="106" mass="10829" precursor="true">MPRTGIRLAQVLLLQASVLCLISGCGTNDASTAGSSTSTQDIRDFIESNPDYASETTGGPGRQPAAGELKNKPSPSGEANGEPGEANGEPGDAKRETAEQILDLGN</sequence>
<evidence type="ECO:0000313" key="4">
    <source>
        <dbReference type="Proteomes" id="UP000319817"/>
    </source>
</evidence>
<feature type="signal peptide" evidence="2">
    <location>
        <begin position="1"/>
        <end position="30"/>
    </location>
</feature>
<evidence type="ECO:0000256" key="1">
    <source>
        <dbReference type="SAM" id="MobiDB-lite"/>
    </source>
</evidence>
<evidence type="ECO:0000256" key="2">
    <source>
        <dbReference type="SAM" id="SignalP"/>
    </source>
</evidence>
<keyword evidence="4" id="KW-1185">Reference proteome</keyword>
<feature type="compositionally biased region" description="Low complexity" evidence="1">
    <location>
        <begin position="73"/>
        <end position="90"/>
    </location>
</feature>
<name>A0A517NYQ0_9BACT</name>